<reference evidence="2 3" key="1">
    <citation type="submission" date="2016-07" db="EMBL/GenBank/DDBJ databases">
        <title>Pervasive Adenine N6-methylation of Active Genes in Fungi.</title>
        <authorList>
            <consortium name="DOE Joint Genome Institute"/>
            <person name="Mondo S.J."/>
            <person name="Dannebaum R.O."/>
            <person name="Kuo R.C."/>
            <person name="Labutti K."/>
            <person name="Haridas S."/>
            <person name="Kuo A."/>
            <person name="Salamov A."/>
            <person name="Ahrendt S.R."/>
            <person name="Lipzen A."/>
            <person name="Sullivan W."/>
            <person name="Andreopoulos W.B."/>
            <person name="Clum A."/>
            <person name="Lindquist E."/>
            <person name="Daum C."/>
            <person name="Ramamoorthy G.K."/>
            <person name="Gryganskyi A."/>
            <person name="Culley D."/>
            <person name="Magnuson J.K."/>
            <person name="James T.Y."/>
            <person name="O'Malley M.A."/>
            <person name="Stajich J.E."/>
            <person name="Spatafora J.W."/>
            <person name="Visel A."/>
            <person name="Grigoriev I.V."/>
        </authorList>
    </citation>
    <scope>NUCLEOTIDE SEQUENCE [LARGE SCALE GENOMIC DNA]</scope>
    <source>
        <strain evidence="2 3">PL171</strain>
    </source>
</reference>
<dbReference type="Proteomes" id="UP000193411">
    <property type="component" value="Unassembled WGS sequence"/>
</dbReference>
<dbReference type="PANTHER" id="PTHR16022">
    <property type="entry name" value="WD REPEAT DOMAIN 60"/>
    <property type="match status" value="1"/>
</dbReference>
<feature type="region of interest" description="Disordered" evidence="1">
    <location>
        <begin position="1"/>
        <end position="79"/>
    </location>
</feature>
<dbReference type="PANTHER" id="PTHR16022:SF0">
    <property type="entry name" value="CYTOPLASMIC DYNEIN 2 INTERMEDIATE CHAIN 1"/>
    <property type="match status" value="1"/>
</dbReference>
<evidence type="ECO:0000313" key="3">
    <source>
        <dbReference type="Proteomes" id="UP000193411"/>
    </source>
</evidence>
<dbReference type="OrthoDB" id="2162425at2759"/>
<accession>A0A1Y2HL34</accession>
<comment type="caution">
    <text evidence="2">The sequence shown here is derived from an EMBL/GenBank/DDBJ whole genome shotgun (WGS) entry which is preliminary data.</text>
</comment>
<keyword evidence="3" id="KW-1185">Reference proteome</keyword>
<dbReference type="STRING" id="765915.A0A1Y2HL34"/>
<dbReference type="GO" id="GO:0005929">
    <property type="term" value="C:cilium"/>
    <property type="evidence" value="ECO:0007669"/>
    <property type="project" value="GOC"/>
</dbReference>
<sequence>MSSEYSDDFEEYTDDFEAYDSDKDEDTGADHHHVSPSHGHRQQVPSPQPPLLRPSSAAKTITNSASPTRGGLIGASPATNGVRAPTGFGLGTMSGGGGAAKHGKSAATAESARVKAIRKLVTFEYVNFTLLDMPPKSRYELALLASARVDGGGNRFSQKETQTGSDLIELAVQTEEVSTASVETQCPDDVVIVAPSMASGSGKEGKKDKKKASTKRTNSGLEWTPQLTKFVMGASQVFDSIMSAAAASDTVVDEVHDPHAGLVELFTIPIPMGTFKTFMHY</sequence>
<dbReference type="GO" id="GO:0045504">
    <property type="term" value="F:dynein heavy chain binding"/>
    <property type="evidence" value="ECO:0007669"/>
    <property type="project" value="InterPro"/>
</dbReference>
<feature type="compositionally biased region" description="Polar residues" evidence="1">
    <location>
        <begin position="57"/>
        <end position="67"/>
    </location>
</feature>
<dbReference type="EMBL" id="MCFL01000023">
    <property type="protein sequence ID" value="ORZ35290.1"/>
    <property type="molecule type" value="Genomic_DNA"/>
</dbReference>
<protein>
    <submittedName>
        <fullName evidence="2">Uncharacterized protein</fullName>
    </submittedName>
</protein>
<dbReference type="GO" id="GO:0005868">
    <property type="term" value="C:cytoplasmic dynein complex"/>
    <property type="evidence" value="ECO:0007669"/>
    <property type="project" value="InterPro"/>
</dbReference>
<dbReference type="AlphaFoldDB" id="A0A1Y2HL34"/>
<evidence type="ECO:0000313" key="2">
    <source>
        <dbReference type="EMBL" id="ORZ35290.1"/>
    </source>
</evidence>
<dbReference type="GO" id="GO:0042073">
    <property type="term" value="P:intraciliary transport"/>
    <property type="evidence" value="ECO:0007669"/>
    <property type="project" value="InterPro"/>
</dbReference>
<organism evidence="2 3">
    <name type="scientific">Catenaria anguillulae PL171</name>
    <dbReference type="NCBI Taxonomy" id="765915"/>
    <lineage>
        <taxon>Eukaryota</taxon>
        <taxon>Fungi</taxon>
        <taxon>Fungi incertae sedis</taxon>
        <taxon>Blastocladiomycota</taxon>
        <taxon>Blastocladiomycetes</taxon>
        <taxon>Blastocladiales</taxon>
        <taxon>Catenariaceae</taxon>
        <taxon>Catenaria</taxon>
    </lineage>
</organism>
<name>A0A1Y2HL34_9FUNG</name>
<dbReference type="GO" id="GO:0045503">
    <property type="term" value="F:dynein light chain binding"/>
    <property type="evidence" value="ECO:0007669"/>
    <property type="project" value="InterPro"/>
</dbReference>
<dbReference type="InterPro" id="IPR042505">
    <property type="entry name" value="DYNC2I1"/>
</dbReference>
<evidence type="ECO:0000256" key="1">
    <source>
        <dbReference type="SAM" id="MobiDB-lite"/>
    </source>
</evidence>
<proteinExistence type="predicted"/>
<feature type="region of interest" description="Disordered" evidence="1">
    <location>
        <begin position="197"/>
        <end position="218"/>
    </location>
</feature>
<feature type="compositionally biased region" description="Acidic residues" evidence="1">
    <location>
        <begin position="1"/>
        <end position="25"/>
    </location>
</feature>
<gene>
    <name evidence="2" type="ORF">BCR44DRAFT_331065</name>
</gene>